<keyword evidence="5 9" id="KW-0653">Protein transport</keyword>
<keyword evidence="7 9" id="KW-0906">Nuclear pore complex</keyword>
<comment type="similarity">
    <text evidence="2 9">Belongs to the nucleoporin Nup85 family.</text>
</comment>
<evidence type="ECO:0000256" key="9">
    <source>
        <dbReference type="RuleBase" id="RU365073"/>
    </source>
</evidence>
<evidence type="ECO:0000256" key="1">
    <source>
        <dbReference type="ARBA" id="ARBA00004567"/>
    </source>
</evidence>
<reference evidence="12" key="1">
    <citation type="submission" date="2017-03" db="EMBL/GenBank/DDBJ databases">
        <title>Genomes of endolithic fungi from Antarctica.</title>
        <authorList>
            <person name="Coleine C."/>
            <person name="Masonjones S."/>
            <person name="Stajich J.E."/>
        </authorList>
    </citation>
    <scope>NUCLEOTIDE SEQUENCE [LARGE SCALE GENOMIC DNA]</scope>
    <source>
        <strain evidence="12">CCFEE 5527</strain>
    </source>
</reference>
<evidence type="ECO:0000256" key="3">
    <source>
        <dbReference type="ARBA" id="ARBA00022448"/>
    </source>
</evidence>
<dbReference type="Proteomes" id="UP000192596">
    <property type="component" value="Unassembled WGS sequence"/>
</dbReference>
<keyword evidence="4 9" id="KW-0509">mRNA transport</keyword>
<dbReference type="Pfam" id="PF07575">
    <property type="entry name" value="Nucleopor_Nup85"/>
    <property type="match status" value="2"/>
</dbReference>
<dbReference type="OrthoDB" id="5422384at2759"/>
<dbReference type="InterPro" id="IPR011502">
    <property type="entry name" value="Nucleoporin_Nup85"/>
</dbReference>
<comment type="function">
    <text evidence="9">Functions as a component of the nuclear pore complex (NPC).</text>
</comment>
<dbReference type="GO" id="GO:0006406">
    <property type="term" value="P:mRNA export from nucleus"/>
    <property type="evidence" value="ECO:0007669"/>
    <property type="project" value="TreeGrafter"/>
</dbReference>
<dbReference type="EMBL" id="NAJO01000068">
    <property type="protein sequence ID" value="OQN96309.1"/>
    <property type="molecule type" value="Genomic_DNA"/>
</dbReference>
<dbReference type="GO" id="GO:0006606">
    <property type="term" value="P:protein import into nucleus"/>
    <property type="evidence" value="ECO:0007669"/>
    <property type="project" value="TreeGrafter"/>
</dbReference>
<feature type="compositionally biased region" description="Polar residues" evidence="10">
    <location>
        <begin position="53"/>
        <end position="62"/>
    </location>
</feature>
<evidence type="ECO:0000256" key="10">
    <source>
        <dbReference type="SAM" id="MobiDB-lite"/>
    </source>
</evidence>
<dbReference type="PANTHER" id="PTHR13373">
    <property type="entry name" value="FROUNT PROTEIN-RELATED"/>
    <property type="match status" value="1"/>
</dbReference>
<evidence type="ECO:0000313" key="11">
    <source>
        <dbReference type="EMBL" id="OQN96309.1"/>
    </source>
</evidence>
<dbReference type="GO" id="GO:0017056">
    <property type="term" value="F:structural constituent of nuclear pore"/>
    <property type="evidence" value="ECO:0007669"/>
    <property type="project" value="TreeGrafter"/>
</dbReference>
<evidence type="ECO:0000256" key="7">
    <source>
        <dbReference type="ARBA" id="ARBA00023132"/>
    </source>
</evidence>
<sequence>MVGLADSSDHDFPSTPPRPEDSSFYPDSTTPSQPPPAWASHVSTTPLGPPPRSSFNPGNTFSRGRGTPLKSFALPESSPLREDGQDAEPDVDMDETFMSKVPAMRRTTLASSLNSSVRGLKRSRSGKPQPRQDSSIPTIAKGLAKQARPARLFERDTLIIASEEAIGGLESQMQDAGAQDGLESALANRCSSLAGAWVSAAAPSTKEASVGPAKDEALANASYIGSLMLQLHHPHSAKAHRPSAESRYGRKSLLPASPTHATTLPRALLDWLNTHHNPFPDDYNDIHLHQPAPSDSDSFWDVVYATALRGKFERTGRLLKDAGWEHAVTALDDGSEDPGYRGKQLDNTRLMVARCTSILEACPALTDGDWDIKGQAWSLFRQRLSRAVRELEEFAEGEGQEPEPPQRDNIFAASAGDFGGTMSLSAASKRAESKVPFTIVTNLKTLYGQIMGKIDEVILPSQDWLEASMYLTIWWDGEEDGPPPAALGRSAMRKSIAQGQRAREIDVTPLTAYRRRLADAVALVTDDPEDPVFQVDTTRPVLVALACVMEDNIEGTLAIMRSWSIVITAAVTEMAAFGGWLPRARPRSKELQRGFSSEDLMVLSHGPGAAQPSGDVTRDAILTEYADLLAEKEMLTNRAGLVKEGWELAVAVLGRLDDTATAQRRIGQLLGEIDIADDERAEKVLSLCSDLGLADESRVIAERYADTLASTSQSFGPALLFYARAYATAKLTSTLWHLSSLSLLHSTAIPSPSTLDAALSGLLFPPRPALSRLATQDPSAATLLSKALSGYATLRVFYALRDYDFLPPTSPERSAESSRPQARQRSAAAILIAALSSAADSIRGGLFDPSVQSAISPDAILVLLAETLPFFAASSVSAKGNKGARIFTQDHLFTLLRVVEDFTSSPSRIQEGAEALLKATIDACTTHSNSKMTRSRSNLLGKSRSDLSSNAGLGGSYDMLRESYMMISQDSGLGGKDKAGAGEVERGWDWRKGVRGAGGVDLRGEDVVGMVRLGIAESMGRVWGGR</sequence>
<evidence type="ECO:0000256" key="8">
    <source>
        <dbReference type="ARBA" id="ARBA00023242"/>
    </source>
</evidence>
<feature type="compositionally biased region" description="Polar residues" evidence="10">
    <location>
        <begin position="108"/>
        <end position="117"/>
    </location>
</feature>
<feature type="region of interest" description="Disordered" evidence="10">
    <location>
        <begin position="103"/>
        <end position="147"/>
    </location>
</feature>
<keyword evidence="3 9" id="KW-0813">Transport</keyword>
<dbReference type="GO" id="GO:0031965">
    <property type="term" value="C:nuclear membrane"/>
    <property type="evidence" value="ECO:0007669"/>
    <property type="project" value="UniProtKB-UniRule"/>
</dbReference>
<dbReference type="GO" id="GO:0031080">
    <property type="term" value="C:nuclear pore outer ring"/>
    <property type="evidence" value="ECO:0007669"/>
    <property type="project" value="TreeGrafter"/>
</dbReference>
<evidence type="ECO:0000256" key="5">
    <source>
        <dbReference type="ARBA" id="ARBA00022927"/>
    </source>
</evidence>
<evidence type="ECO:0000313" key="12">
    <source>
        <dbReference type="Proteomes" id="UP000192596"/>
    </source>
</evidence>
<comment type="caution">
    <text evidence="11">The sequence shown here is derived from an EMBL/GenBank/DDBJ whole genome shotgun (WGS) entry which is preliminary data.</text>
</comment>
<accession>A0A1V8SB83</accession>
<evidence type="ECO:0000256" key="6">
    <source>
        <dbReference type="ARBA" id="ARBA00023010"/>
    </source>
</evidence>
<keyword evidence="12" id="KW-1185">Reference proteome</keyword>
<evidence type="ECO:0000256" key="4">
    <source>
        <dbReference type="ARBA" id="ARBA00022816"/>
    </source>
</evidence>
<dbReference type="PANTHER" id="PTHR13373:SF21">
    <property type="entry name" value="NUCLEAR PORE COMPLEX PROTEIN NUP85"/>
    <property type="match status" value="1"/>
</dbReference>
<dbReference type="AlphaFoldDB" id="A0A1V8SB83"/>
<comment type="subcellular location">
    <subcellularLocation>
        <location evidence="1 9">Nucleus</location>
        <location evidence="1 9">Nuclear pore complex</location>
    </subcellularLocation>
</comment>
<dbReference type="GO" id="GO:0045893">
    <property type="term" value="P:positive regulation of DNA-templated transcription"/>
    <property type="evidence" value="ECO:0007669"/>
    <property type="project" value="TreeGrafter"/>
</dbReference>
<dbReference type="InParanoid" id="A0A1V8SB83"/>
<feature type="region of interest" description="Disordered" evidence="10">
    <location>
        <begin position="1"/>
        <end position="90"/>
    </location>
</feature>
<keyword evidence="8 9" id="KW-0539">Nucleus</keyword>
<keyword evidence="9" id="KW-0472">Membrane</keyword>
<keyword evidence="6 9" id="KW-0811">Translocation</keyword>
<protein>
    <recommendedName>
        <fullName evidence="9">Nuclear pore complex protein Nup85</fullName>
    </recommendedName>
</protein>
<name>A0A1V8SB83_9PEZI</name>
<comment type="subunit">
    <text evidence="9">Component of the nuclear pore complex (NPC).</text>
</comment>
<gene>
    <name evidence="11" type="ORF">B0A48_17565</name>
</gene>
<proteinExistence type="inferred from homology"/>
<dbReference type="STRING" id="1507870.A0A1V8SB83"/>
<organism evidence="11 12">
    <name type="scientific">Cryoendolithus antarcticus</name>
    <dbReference type="NCBI Taxonomy" id="1507870"/>
    <lineage>
        <taxon>Eukaryota</taxon>
        <taxon>Fungi</taxon>
        <taxon>Dikarya</taxon>
        <taxon>Ascomycota</taxon>
        <taxon>Pezizomycotina</taxon>
        <taxon>Dothideomycetes</taxon>
        <taxon>Dothideomycetidae</taxon>
        <taxon>Cladosporiales</taxon>
        <taxon>Cladosporiaceae</taxon>
        <taxon>Cryoendolithus</taxon>
    </lineage>
</organism>
<evidence type="ECO:0000256" key="2">
    <source>
        <dbReference type="ARBA" id="ARBA00005573"/>
    </source>
</evidence>